<sequence length="596" mass="63379">MLTWQQLRDAKFTEYEDAADGWSTVSNRADAARVRIEQEMAAPLRATQQGEALTSADRDLTRLVRNYEYIHSECGLVRTTLNALATELAAAQKKLKQALDDAAGLGFTVHEDGSVEYPRSTELPGSPGAASGTGDAKPGAPVPFLPGAGEAGGDPNKGRAEDIAERISQAVNSAIEIDNRYAGTLRKLKAPDGLAVTDDMLMDEARDMGDVQQAVGSYLGKEGIPDGKSPADNKKWWESLTEEQREGYQTLYPAEIGALDGLPSAVRDSSNRIVLDEARAQVQQKLDALGPEPPKTIYTAAGAVHNPEWTAWEAMGGSKYKGQLEGMKAIQSRFDRTGVDDLPPAYLLGFDLKGNGHVILANGNPDTADNTAVYVPGTKSKLAGARGDIGRMQEIWDASHQLSPGKSTATITWIGYDAPQSIVPEAMEKHWAHEGAPKLNNFLDGLQTVQGGPDASHTTVIGHSYGSTTVGAASKAPGHLAADDIVVAGSPGMLVGDANDLDVGKDHVWSLAARNDAVPLGGKVAGLGGYKWDVETWHGLPYNAGYVQTVPSDEAFGAHRMAVDTSGHSGYWKEDSTSLQNQAAVVTGRYNQVVDP</sequence>
<dbReference type="EMBL" id="CP108164">
    <property type="protein sequence ID" value="WTQ82940.1"/>
    <property type="molecule type" value="Genomic_DNA"/>
</dbReference>
<feature type="domain" description="DUF1023" evidence="2">
    <location>
        <begin position="353"/>
        <end position="518"/>
    </location>
</feature>
<proteinExistence type="predicted"/>
<dbReference type="GO" id="GO:0016787">
    <property type="term" value="F:hydrolase activity"/>
    <property type="evidence" value="ECO:0007669"/>
    <property type="project" value="UniProtKB-KW"/>
</dbReference>
<gene>
    <name evidence="3" type="ORF">OG350_22715</name>
</gene>
<evidence type="ECO:0000259" key="2">
    <source>
        <dbReference type="Pfam" id="PF06259"/>
    </source>
</evidence>
<evidence type="ECO:0000313" key="3">
    <source>
        <dbReference type="EMBL" id="WTQ82940.1"/>
    </source>
</evidence>
<evidence type="ECO:0000256" key="1">
    <source>
        <dbReference type="SAM" id="MobiDB-lite"/>
    </source>
</evidence>
<accession>A0ABZ1KSD7</accession>
<dbReference type="InterPro" id="IPR010427">
    <property type="entry name" value="DUF1023"/>
</dbReference>
<keyword evidence="4" id="KW-1185">Reference proteome</keyword>
<feature type="region of interest" description="Disordered" evidence="1">
    <location>
        <begin position="115"/>
        <end position="159"/>
    </location>
</feature>
<dbReference type="GeneID" id="97283298"/>
<organism evidence="3 4">
    <name type="scientific">Streptomyces achromogenes</name>
    <dbReference type="NCBI Taxonomy" id="67255"/>
    <lineage>
        <taxon>Bacteria</taxon>
        <taxon>Bacillati</taxon>
        <taxon>Actinomycetota</taxon>
        <taxon>Actinomycetes</taxon>
        <taxon>Kitasatosporales</taxon>
        <taxon>Streptomycetaceae</taxon>
        <taxon>Streptomyces</taxon>
    </lineage>
</organism>
<dbReference type="Proteomes" id="UP001622557">
    <property type="component" value="Chromosome"/>
</dbReference>
<name>A0ABZ1KSD7_STRAH</name>
<keyword evidence="3" id="KW-0378">Hydrolase</keyword>
<protein>
    <submittedName>
        <fullName evidence="3">Alpha/beta hydrolase family protein</fullName>
    </submittedName>
</protein>
<dbReference type="RefSeq" id="WP_405449358.1">
    <property type="nucleotide sequence ID" value="NZ_CP108164.1"/>
</dbReference>
<reference evidence="3 4" key="1">
    <citation type="submission" date="2022-10" db="EMBL/GenBank/DDBJ databases">
        <title>The complete genomes of actinobacterial strains from the NBC collection.</title>
        <authorList>
            <person name="Joergensen T.S."/>
            <person name="Alvarez Arevalo M."/>
            <person name="Sterndorff E.B."/>
            <person name="Faurdal D."/>
            <person name="Vuksanovic O."/>
            <person name="Mourched A.-S."/>
            <person name="Charusanti P."/>
            <person name="Shaw S."/>
            <person name="Blin K."/>
            <person name="Weber T."/>
        </authorList>
    </citation>
    <scope>NUCLEOTIDE SEQUENCE [LARGE SCALE GENOMIC DNA]</scope>
    <source>
        <strain evidence="3 4">NBC_00156</strain>
    </source>
</reference>
<evidence type="ECO:0000313" key="4">
    <source>
        <dbReference type="Proteomes" id="UP001622557"/>
    </source>
</evidence>
<dbReference type="Pfam" id="PF06259">
    <property type="entry name" value="Abhydrolase_8"/>
    <property type="match status" value="1"/>
</dbReference>